<accession>A0A5N1IBJ8</accession>
<dbReference type="EMBL" id="JBBVUL010000002">
    <property type="protein sequence ID" value="MEL0564654.1"/>
    <property type="molecule type" value="Genomic_DNA"/>
</dbReference>
<keyword evidence="2" id="KW-0540">Nuclease</keyword>
<feature type="domain" description="GmrSD restriction endonucleases C-terminal" evidence="1">
    <location>
        <begin position="150"/>
        <end position="264"/>
    </location>
</feature>
<evidence type="ECO:0000313" key="2">
    <source>
        <dbReference type="EMBL" id="KAA9322426.1"/>
    </source>
</evidence>
<name>A0A5N1IBJ8_LACJE</name>
<keyword evidence="2" id="KW-0378">Hydrolase</keyword>
<reference evidence="3 5" key="2">
    <citation type="submission" date="2024-04" db="EMBL/GenBank/DDBJ databases">
        <title>Three lactobacilli isolated from voided urine samples from females with type 2 diabetes.</title>
        <authorList>
            <person name="Kula A."/>
            <person name="Stegman N."/>
            <person name="Putonti C."/>
        </authorList>
    </citation>
    <scope>NUCLEOTIDE SEQUENCE [LARGE SCALE GENOMIC DNA]</scope>
    <source>
        <strain evidence="3 5">1855</strain>
    </source>
</reference>
<dbReference type="AlphaFoldDB" id="A0A5N1IBJ8"/>
<comment type="caution">
    <text evidence="2">The sequence shown here is derived from an EMBL/GenBank/DDBJ whole genome shotgun (WGS) entry which is preliminary data.</text>
</comment>
<evidence type="ECO:0000313" key="4">
    <source>
        <dbReference type="Proteomes" id="UP000327236"/>
    </source>
</evidence>
<dbReference type="OrthoDB" id="9798761at2"/>
<evidence type="ECO:0000259" key="1">
    <source>
        <dbReference type="Pfam" id="PF07510"/>
    </source>
</evidence>
<dbReference type="Proteomes" id="UP000327236">
    <property type="component" value="Unassembled WGS sequence"/>
</dbReference>
<evidence type="ECO:0000313" key="3">
    <source>
        <dbReference type="EMBL" id="MEL0564654.1"/>
    </source>
</evidence>
<keyword evidence="2" id="KW-0255">Endonuclease</keyword>
<keyword evidence="5" id="KW-1185">Reference proteome</keyword>
<dbReference type="InterPro" id="IPR011089">
    <property type="entry name" value="GmrSD_C"/>
</dbReference>
<dbReference type="EMBL" id="VYWW01000019">
    <property type="protein sequence ID" value="KAA9322426.1"/>
    <property type="molecule type" value="Genomic_DNA"/>
</dbReference>
<dbReference type="Proteomes" id="UP001385848">
    <property type="component" value="Unassembled WGS sequence"/>
</dbReference>
<protein>
    <submittedName>
        <fullName evidence="2 3">HNH endonuclease</fullName>
    </submittedName>
</protein>
<evidence type="ECO:0000313" key="5">
    <source>
        <dbReference type="Proteomes" id="UP001385848"/>
    </source>
</evidence>
<sequence>MCSNQEDKKILKSELQLPDIQKRLVTLNQDLTNTDFDSVNSEFIGLIIKNIQVQKGIFISLAFPKFCPYNHKKILEPILLYYIRYRTKEHFETKFTNFIFKVIAEACLRYFSLKDVSSFLDKVTKEVIESDYPDFKFKESYQANDDWKENLRRPVKTPRNYRKKQRLVLVLLAAEMQLDYVDLLKKDIEVEHIYPQAGENDDDRIYTIGNLTLLEKKLNGKASNHDFCDKKNNYQKSKITITQELYEMDSWDFDEIDSRTEDLISDLEGIFGQWQDDYRELLNTN</sequence>
<dbReference type="RefSeq" id="WP_006588032.1">
    <property type="nucleotide sequence ID" value="NZ_CATOUV010000001.1"/>
</dbReference>
<dbReference type="GO" id="GO:0004519">
    <property type="term" value="F:endonuclease activity"/>
    <property type="evidence" value="ECO:0007669"/>
    <property type="project" value="UniProtKB-KW"/>
</dbReference>
<organism evidence="2 4">
    <name type="scientific">Lactobacillus jensenii</name>
    <dbReference type="NCBI Taxonomy" id="109790"/>
    <lineage>
        <taxon>Bacteria</taxon>
        <taxon>Bacillati</taxon>
        <taxon>Bacillota</taxon>
        <taxon>Bacilli</taxon>
        <taxon>Lactobacillales</taxon>
        <taxon>Lactobacillaceae</taxon>
        <taxon>Lactobacillus</taxon>
    </lineage>
</organism>
<dbReference type="PANTHER" id="PTHR35149">
    <property type="entry name" value="SLL5132 PROTEIN"/>
    <property type="match status" value="1"/>
</dbReference>
<dbReference type="Pfam" id="PF07510">
    <property type="entry name" value="GmrSD_C"/>
    <property type="match status" value="1"/>
</dbReference>
<reference evidence="2 4" key="1">
    <citation type="submission" date="2019-09" db="EMBL/GenBank/DDBJ databases">
        <title>Draft genome sequence assemblies of isolates from the urinary tract.</title>
        <authorList>
            <person name="Mores C.R."/>
            <person name="Putonti C."/>
            <person name="Wolfe A.J."/>
        </authorList>
    </citation>
    <scope>NUCLEOTIDE SEQUENCE [LARGE SCALE GENOMIC DNA]</scope>
    <source>
        <strain evidence="2 4">UMB246</strain>
    </source>
</reference>
<dbReference type="PANTHER" id="PTHR35149:SF2">
    <property type="entry name" value="DUF262 DOMAIN-CONTAINING PROTEIN"/>
    <property type="match status" value="1"/>
</dbReference>
<gene>
    <name evidence="3" type="ORF">AAC431_01770</name>
    <name evidence="2" type="ORF">F6H94_05090</name>
</gene>
<proteinExistence type="predicted"/>